<evidence type="ECO:0000313" key="11">
    <source>
        <dbReference type="Proteomes" id="UP000398389"/>
    </source>
</evidence>
<evidence type="ECO:0000256" key="2">
    <source>
        <dbReference type="ARBA" id="ARBA00022448"/>
    </source>
</evidence>
<dbReference type="Gene3D" id="3.30.160.190">
    <property type="entry name" value="atu1810 like domain"/>
    <property type="match status" value="1"/>
</dbReference>
<evidence type="ECO:0000256" key="4">
    <source>
        <dbReference type="ARBA" id="ARBA00022792"/>
    </source>
</evidence>
<dbReference type="GO" id="GO:0022900">
    <property type="term" value="P:electron transport chain"/>
    <property type="evidence" value="ECO:0007669"/>
    <property type="project" value="InterPro"/>
</dbReference>
<dbReference type="RefSeq" id="XP_031856357.1">
    <property type="nucleotide sequence ID" value="XM_032000466.1"/>
</dbReference>
<dbReference type="AlphaFoldDB" id="A0A5E8C6C8"/>
<dbReference type="InterPro" id="IPR006885">
    <property type="entry name" value="NADH_UbQ_FeS_4_mit-like"/>
</dbReference>
<dbReference type="InterPro" id="IPR038532">
    <property type="entry name" value="NDUFS4-like_sf"/>
</dbReference>
<comment type="similarity">
    <text evidence="1 9">Belongs to the complex I NDUFS4 subunit family.</text>
</comment>
<keyword evidence="3 9" id="KW-0679">Respiratory chain</keyword>
<sequence length="167" mass="18990">MLSTRLLTAPRMATLSAVRAFSISARTLNKQQQTTPDVLEMTESYTPAEIISGAPAHLSTSRVVRIYQAAKPATQSGTWGTRVWRVDWDIVDRANRWENDLMGYASSGDYMQGTEMKFTSKEAAVRFATNQGWDYYIQEPHTRKIRPKSYATNFEHSVGKLKHIRTK</sequence>
<protein>
    <recommendedName>
        <fullName evidence="9">NADH dehydrogenase [ubiquinone] iron-sulfur protein 4, mitochondrial</fullName>
    </recommendedName>
</protein>
<dbReference type="GO" id="GO:0005743">
    <property type="term" value="C:mitochondrial inner membrane"/>
    <property type="evidence" value="ECO:0007669"/>
    <property type="project" value="UniProtKB-SubCell"/>
</dbReference>
<keyword evidence="8 9" id="KW-0472">Membrane</keyword>
<comment type="function">
    <text evidence="9">Accessory subunit of the mitochondrial membrane respiratory chain NADH dehydrogenase (Complex I), that is believed not to be involved in catalysis. Complex I functions in the transfer of electrons from NADH to the respiratory chain. The immediate electron acceptor for the enzyme is believed to be ubiquinone.</text>
</comment>
<dbReference type="FunFam" id="3.30.160.190:FF:000001">
    <property type="entry name" value="NADH-ubiquinone oxidoreductase 21 kDa subunit mitochondrial"/>
    <property type="match status" value="1"/>
</dbReference>
<evidence type="ECO:0000313" key="10">
    <source>
        <dbReference type="EMBL" id="VVT57551.1"/>
    </source>
</evidence>
<name>A0A5E8C6C8_9ASCO</name>
<reference evidence="10 11" key="1">
    <citation type="submission" date="2019-09" db="EMBL/GenBank/DDBJ databases">
        <authorList>
            <person name="Brejova B."/>
        </authorList>
    </citation>
    <scope>NUCLEOTIDE SEQUENCE [LARGE SCALE GENOMIC DNA]</scope>
</reference>
<dbReference type="OrthoDB" id="3089at2759"/>
<evidence type="ECO:0000256" key="1">
    <source>
        <dbReference type="ARBA" id="ARBA00005882"/>
    </source>
</evidence>
<comment type="subcellular location">
    <subcellularLocation>
        <location evidence="9">Mitochondrion inner membrane</location>
        <topology evidence="9">Peripheral membrane protein</topology>
        <orientation evidence="9">Matrix side</orientation>
    </subcellularLocation>
</comment>
<keyword evidence="4 9" id="KW-0999">Mitochondrion inner membrane</keyword>
<dbReference type="Pfam" id="PF04800">
    <property type="entry name" value="NDUS4"/>
    <property type="match status" value="1"/>
</dbReference>
<dbReference type="PANTHER" id="PTHR12219">
    <property type="entry name" value="NADH-UBIQUINONE OXIDOREDUCTASE"/>
    <property type="match status" value="1"/>
</dbReference>
<keyword evidence="6 9" id="KW-0249">Electron transport</keyword>
<evidence type="ECO:0000256" key="9">
    <source>
        <dbReference type="RuleBase" id="RU367010"/>
    </source>
</evidence>
<keyword evidence="5 9" id="KW-0809">Transit peptide</keyword>
<evidence type="ECO:0000256" key="3">
    <source>
        <dbReference type="ARBA" id="ARBA00022660"/>
    </source>
</evidence>
<proteinExistence type="inferred from homology"/>
<dbReference type="PANTHER" id="PTHR12219:SF8">
    <property type="entry name" value="NADH DEHYDROGENASE [UBIQUINONE] IRON-SULFUR PROTEIN 4, MITOCHONDRIAL"/>
    <property type="match status" value="1"/>
</dbReference>
<evidence type="ECO:0000256" key="5">
    <source>
        <dbReference type="ARBA" id="ARBA00022946"/>
    </source>
</evidence>
<evidence type="ECO:0000256" key="7">
    <source>
        <dbReference type="ARBA" id="ARBA00023128"/>
    </source>
</evidence>
<evidence type="ECO:0000256" key="6">
    <source>
        <dbReference type="ARBA" id="ARBA00022982"/>
    </source>
</evidence>
<keyword evidence="2 9" id="KW-0813">Transport</keyword>
<accession>A0A5E8C6C8</accession>
<dbReference type="EMBL" id="CABVLU010000005">
    <property type="protein sequence ID" value="VVT57551.1"/>
    <property type="molecule type" value="Genomic_DNA"/>
</dbReference>
<dbReference type="Proteomes" id="UP000398389">
    <property type="component" value="Unassembled WGS sequence"/>
</dbReference>
<keyword evidence="11" id="KW-1185">Reference proteome</keyword>
<evidence type="ECO:0000256" key="8">
    <source>
        <dbReference type="ARBA" id="ARBA00023136"/>
    </source>
</evidence>
<gene>
    <name evidence="10" type="ORF">SAPINGB_P005752</name>
</gene>
<keyword evidence="7 9" id="KW-0496">Mitochondrion</keyword>
<dbReference type="GeneID" id="43584566"/>
<organism evidence="10 11">
    <name type="scientific">Magnusiomyces paraingens</name>
    <dbReference type="NCBI Taxonomy" id="2606893"/>
    <lineage>
        <taxon>Eukaryota</taxon>
        <taxon>Fungi</taxon>
        <taxon>Dikarya</taxon>
        <taxon>Ascomycota</taxon>
        <taxon>Saccharomycotina</taxon>
        <taxon>Dipodascomycetes</taxon>
        <taxon>Dipodascales</taxon>
        <taxon>Dipodascaceae</taxon>
        <taxon>Magnusiomyces</taxon>
    </lineage>
</organism>